<keyword evidence="3" id="KW-1185">Reference proteome</keyword>
<dbReference type="SUPFAM" id="SSF46785">
    <property type="entry name" value="Winged helix' DNA-binding domain"/>
    <property type="match status" value="1"/>
</dbReference>
<dbReference type="InterPro" id="IPR036390">
    <property type="entry name" value="WH_DNA-bd_sf"/>
</dbReference>
<accession>A0ABT7N9V3</accession>
<reference evidence="2" key="1">
    <citation type="submission" date="2023-06" db="EMBL/GenBank/DDBJ databases">
        <authorList>
            <person name="Jiang Y."/>
            <person name="Liu Q."/>
        </authorList>
    </citation>
    <scope>NUCLEOTIDE SEQUENCE</scope>
    <source>
        <strain evidence="2">CGMCC 1.12089</strain>
    </source>
</reference>
<dbReference type="PRINTS" id="PR00598">
    <property type="entry name" value="HTHMARR"/>
</dbReference>
<dbReference type="Pfam" id="PF01047">
    <property type="entry name" value="MarR"/>
    <property type="match status" value="1"/>
</dbReference>
<feature type="domain" description="HTH marR-type" evidence="1">
    <location>
        <begin position="24"/>
        <end position="156"/>
    </location>
</feature>
<comment type="caution">
    <text evidence="2">The sequence shown here is derived from an EMBL/GenBank/DDBJ whole genome shotgun (WGS) entry which is preliminary data.</text>
</comment>
<protein>
    <submittedName>
        <fullName evidence="2">MarR family transcriptional regulator</fullName>
    </submittedName>
</protein>
<dbReference type="InterPro" id="IPR039422">
    <property type="entry name" value="MarR/SlyA-like"/>
</dbReference>
<organism evidence="2 3">
    <name type="scientific">Variovorax dokdonensis</name>
    <dbReference type="NCBI Taxonomy" id="344883"/>
    <lineage>
        <taxon>Bacteria</taxon>
        <taxon>Pseudomonadati</taxon>
        <taxon>Pseudomonadota</taxon>
        <taxon>Betaproteobacteria</taxon>
        <taxon>Burkholderiales</taxon>
        <taxon>Comamonadaceae</taxon>
        <taxon>Variovorax</taxon>
    </lineage>
</organism>
<proteinExistence type="predicted"/>
<evidence type="ECO:0000313" key="3">
    <source>
        <dbReference type="Proteomes" id="UP001174908"/>
    </source>
</evidence>
<dbReference type="PANTHER" id="PTHR33164:SF43">
    <property type="entry name" value="HTH-TYPE TRANSCRIPTIONAL REPRESSOR YETL"/>
    <property type="match status" value="1"/>
</dbReference>
<dbReference type="RefSeq" id="WP_286659848.1">
    <property type="nucleotide sequence ID" value="NZ_JASZYV010000002.1"/>
</dbReference>
<gene>
    <name evidence="2" type="ORF">QTH91_09570</name>
</gene>
<name>A0ABT7N9V3_9BURK</name>
<evidence type="ECO:0000313" key="2">
    <source>
        <dbReference type="EMBL" id="MDM0044729.1"/>
    </source>
</evidence>
<dbReference type="SMART" id="SM00347">
    <property type="entry name" value="HTH_MARR"/>
    <property type="match status" value="1"/>
</dbReference>
<dbReference type="EMBL" id="JASZYV010000002">
    <property type="protein sequence ID" value="MDM0044729.1"/>
    <property type="molecule type" value="Genomic_DNA"/>
</dbReference>
<evidence type="ECO:0000259" key="1">
    <source>
        <dbReference type="PROSITE" id="PS50995"/>
    </source>
</evidence>
<dbReference type="InterPro" id="IPR000835">
    <property type="entry name" value="HTH_MarR-typ"/>
</dbReference>
<dbReference type="InterPro" id="IPR036388">
    <property type="entry name" value="WH-like_DNA-bd_sf"/>
</dbReference>
<dbReference type="Proteomes" id="UP001174908">
    <property type="component" value="Unassembled WGS sequence"/>
</dbReference>
<dbReference type="Gene3D" id="1.10.10.10">
    <property type="entry name" value="Winged helix-like DNA-binding domain superfamily/Winged helix DNA-binding domain"/>
    <property type="match status" value="1"/>
</dbReference>
<dbReference type="PROSITE" id="PS50995">
    <property type="entry name" value="HTH_MARR_2"/>
    <property type="match status" value="1"/>
</dbReference>
<sequence>MVHRRSSSDFEKTPAGRLDEARLKRVLGYQLAQATIVTDSIFRRVVEQPLALRPVEYTVLTLVAENPGSSLARIARALSVTPPHITAVVDRLEARALLARTTSDSDRRSQVLSVTPEGSVLVRQATDQILATENAALALSPGEQAILAELLHKVACARANASDAASAKGTLA</sequence>
<dbReference type="PANTHER" id="PTHR33164">
    <property type="entry name" value="TRANSCRIPTIONAL REGULATOR, MARR FAMILY"/>
    <property type="match status" value="1"/>
</dbReference>